<name>A0A1H2DW99_9BACT</name>
<keyword evidence="1" id="KW-1133">Transmembrane helix</keyword>
<gene>
    <name evidence="2" type="ORF">SAMN04487931_102265</name>
</gene>
<reference evidence="3" key="1">
    <citation type="submission" date="2016-10" db="EMBL/GenBank/DDBJ databases">
        <authorList>
            <person name="Varghese N."/>
            <person name="Submissions S."/>
        </authorList>
    </citation>
    <scope>NUCLEOTIDE SEQUENCE [LARGE SCALE GENOMIC DNA]</scope>
    <source>
        <strain evidence="3">DSM 3384</strain>
    </source>
</reference>
<evidence type="ECO:0000313" key="3">
    <source>
        <dbReference type="Proteomes" id="UP000199608"/>
    </source>
</evidence>
<dbReference type="EMBL" id="FNLL01000002">
    <property type="protein sequence ID" value="SDT87145.1"/>
    <property type="molecule type" value="Genomic_DNA"/>
</dbReference>
<accession>A0A1H2DW99</accession>
<dbReference type="AlphaFoldDB" id="A0A1H2DW99"/>
<dbReference type="GO" id="GO:0043683">
    <property type="term" value="P:type IV pilus assembly"/>
    <property type="evidence" value="ECO:0007669"/>
    <property type="project" value="InterPro"/>
</dbReference>
<dbReference type="Gene3D" id="3.30.70.60">
    <property type="match status" value="1"/>
</dbReference>
<dbReference type="GO" id="GO:0043107">
    <property type="term" value="P:type IV pilus-dependent motility"/>
    <property type="evidence" value="ECO:0007669"/>
    <property type="project" value="InterPro"/>
</dbReference>
<keyword evidence="1" id="KW-0812">Transmembrane</keyword>
<evidence type="ECO:0000256" key="1">
    <source>
        <dbReference type="SAM" id="Phobius"/>
    </source>
</evidence>
<keyword evidence="1" id="KW-0472">Membrane</keyword>
<dbReference type="InterPro" id="IPR007445">
    <property type="entry name" value="PilO"/>
</dbReference>
<evidence type="ECO:0000313" key="2">
    <source>
        <dbReference type="EMBL" id="SDT87145.1"/>
    </source>
</evidence>
<dbReference type="Pfam" id="PF04350">
    <property type="entry name" value="PilO"/>
    <property type="match status" value="1"/>
</dbReference>
<keyword evidence="3" id="KW-1185">Reference proteome</keyword>
<protein>
    <submittedName>
        <fullName evidence="2">Type IV pilus assembly protein PilO</fullName>
    </submittedName>
</protein>
<sequence>MKNSEKNKINEIKERLSLVFEKIGALTKVQRLLVCLITFAVIGGAYYYFVFMPKHEELKKVQQNYETQLNKLSTYKKRAAEILKYEKMMAATQEKFNEAMKALPDKREIPALLTGISKAGSDAGLAFHLFKPNNEINKEFYKEIPVSIKVEGRYHQITDFFFQITRLNRIVNINDVDVKGKKGGNILEMSCKAVTYMFVENIKSSKKNQRKKRK</sequence>
<dbReference type="PANTHER" id="PTHR39555:SF1">
    <property type="entry name" value="TYPE IV PILUS INNER MEMBRANE COMPONENT PILO"/>
    <property type="match status" value="1"/>
</dbReference>
<dbReference type="RefSeq" id="WP_014956110.1">
    <property type="nucleotide sequence ID" value="NZ_FNLL01000002.1"/>
</dbReference>
<dbReference type="Proteomes" id="UP000199608">
    <property type="component" value="Unassembled WGS sequence"/>
</dbReference>
<proteinExistence type="predicted"/>
<dbReference type="PANTHER" id="PTHR39555">
    <property type="entry name" value="FIMBRIAL ASSEMBLY PROTEIN PILO-LIKE PROTEIN-RELATED"/>
    <property type="match status" value="1"/>
</dbReference>
<organism evidence="2 3">
    <name type="scientific">Desulfobacula phenolica</name>
    <dbReference type="NCBI Taxonomy" id="90732"/>
    <lineage>
        <taxon>Bacteria</taxon>
        <taxon>Pseudomonadati</taxon>
        <taxon>Thermodesulfobacteriota</taxon>
        <taxon>Desulfobacteria</taxon>
        <taxon>Desulfobacterales</taxon>
        <taxon>Desulfobacteraceae</taxon>
        <taxon>Desulfobacula</taxon>
    </lineage>
</organism>
<feature type="transmembrane region" description="Helical" evidence="1">
    <location>
        <begin position="32"/>
        <end position="51"/>
    </location>
</feature>
<dbReference type="InterPro" id="IPR014717">
    <property type="entry name" value="Transl_elong_EF1B/ribsomal_bS6"/>
</dbReference>